<organism evidence="3 4">
    <name type="scientific">Arabidopsis thaliana</name>
    <name type="common">Mouse-ear cress</name>
    <dbReference type="NCBI Taxonomy" id="3702"/>
    <lineage>
        <taxon>Eukaryota</taxon>
        <taxon>Viridiplantae</taxon>
        <taxon>Streptophyta</taxon>
        <taxon>Embryophyta</taxon>
        <taxon>Tracheophyta</taxon>
        <taxon>Spermatophyta</taxon>
        <taxon>Magnoliopsida</taxon>
        <taxon>eudicotyledons</taxon>
        <taxon>Gunneridae</taxon>
        <taxon>Pentapetalae</taxon>
        <taxon>rosids</taxon>
        <taxon>malvids</taxon>
        <taxon>Brassicales</taxon>
        <taxon>Brassicaceae</taxon>
        <taxon>Camelineae</taxon>
        <taxon>Arabidopsis</taxon>
    </lineage>
</organism>
<dbReference type="InterPro" id="IPR006652">
    <property type="entry name" value="Kelch_1"/>
</dbReference>
<dbReference type="Pfam" id="PF25210">
    <property type="entry name" value="Kelch_FKB95"/>
    <property type="match status" value="1"/>
</dbReference>
<dbReference type="SUPFAM" id="SSF117281">
    <property type="entry name" value="Kelch motif"/>
    <property type="match status" value="1"/>
</dbReference>
<evidence type="ECO:0000313" key="3">
    <source>
        <dbReference type="EMBL" id="OAP10901.1"/>
    </source>
</evidence>
<dbReference type="Gene3D" id="2.120.10.80">
    <property type="entry name" value="Kelch-type beta propeller"/>
    <property type="match status" value="1"/>
</dbReference>
<evidence type="ECO:0000313" key="4">
    <source>
        <dbReference type="Proteomes" id="UP000078284"/>
    </source>
</evidence>
<proteinExistence type="predicted"/>
<feature type="domain" description="FKB95-like N-terminal Kelch" evidence="2">
    <location>
        <begin position="88"/>
        <end position="354"/>
    </location>
</feature>
<evidence type="ECO:0000259" key="1">
    <source>
        <dbReference type="Pfam" id="PF00646"/>
    </source>
</evidence>
<dbReference type="ExpressionAtlas" id="A0A178VZL5">
    <property type="expression patterns" value="baseline and differential"/>
</dbReference>
<feature type="domain" description="F-box" evidence="1">
    <location>
        <begin position="19"/>
        <end position="56"/>
    </location>
</feature>
<dbReference type="PhylomeDB" id="A0A178VZL5"/>
<dbReference type="EMBL" id="LUHQ01000002">
    <property type="protein sequence ID" value="OAP10901.1"/>
    <property type="molecule type" value="Genomic_DNA"/>
</dbReference>
<dbReference type="PANTHER" id="PTHR24414:SF196">
    <property type="entry name" value="BNACNNG12250D PROTEIN"/>
    <property type="match status" value="1"/>
</dbReference>
<sequence>MTTEEDMRSSSSESSPKSFLSLPYDVVFNCLSRVSRTHDPILSLVSKSFRSLLALPDLEAERFRILKNETCLYVCLNLNNNNNPNPSWFILSQTPKHKLIPLPSLPYPDPHPNCSTVVSTGSEIYLLGGFVAKEKRSRRAYVLDCKSHQWRRLPKMRIARKEAAANVIDGKINVYGGCSSEYHNSVNWGEIYDPMTQTWEPFPEGALNKEGVIPCALIKDGIAFPDCGLLISGKVYDTTTMDTLDYNTPMDKLDLCPNVCMLKIDNQDFQASVSDGKLKLVRCRGAMAWHWTVGGLEELSCNYLLSVASPGGGRRVTVWWKTYTKECKTEIWCALILLERELVWGVIEWSENVFTLPGSESDSDSNSFLLHYELVTLARH</sequence>
<dbReference type="InterPro" id="IPR001810">
    <property type="entry name" value="F-box_dom"/>
</dbReference>
<dbReference type="InterPro" id="IPR050354">
    <property type="entry name" value="F-box/kelch-repeat_ARATH"/>
</dbReference>
<comment type="caution">
    <text evidence="3">The sequence shown here is derived from an EMBL/GenBank/DDBJ whole genome shotgun (WGS) entry which is preliminary data.</text>
</comment>
<dbReference type="KEGG" id="ath:AT2G44030"/>
<dbReference type="InterPro" id="IPR015915">
    <property type="entry name" value="Kelch-typ_b-propeller"/>
</dbReference>
<dbReference type="Pfam" id="PF00646">
    <property type="entry name" value="F-box"/>
    <property type="match status" value="1"/>
</dbReference>
<dbReference type="SMR" id="A0A178VZL5"/>
<dbReference type="InterPro" id="IPR036047">
    <property type="entry name" value="F-box-like_dom_sf"/>
</dbReference>
<dbReference type="PANTHER" id="PTHR24414">
    <property type="entry name" value="F-BOX/KELCH-REPEAT PROTEIN SKIP4"/>
    <property type="match status" value="1"/>
</dbReference>
<dbReference type="SMART" id="SM00612">
    <property type="entry name" value="Kelch"/>
    <property type="match status" value="2"/>
</dbReference>
<dbReference type="InterPro" id="IPR057499">
    <property type="entry name" value="Kelch_FKB95"/>
</dbReference>
<reference evidence="4" key="1">
    <citation type="journal article" date="2016" name="Proc. Natl. Acad. Sci. U.S.A.">
        <title>Chromosome-level assembly of Arabidopsis thaliana Ler reveals the extent of translocation and inversion polymorphisms.</title>
        <authorList>
            <person name="Zapata L."/>
            <person name="Ding J."/>
            <person name="Willing E.M."/>
            <person name="Hartwig B."/>
            <person name="Bezdan D."/>
            <person name="Jiao W.B."/>
            <person name="Patel V."/>
            <person name="Velikkakam James G."/>
            <person name="Koornneef M."/>
            <person name="Ossowski S."/>
            <person name="Schneeberger K."/>
        </authorList>
    </citation>
    <scope>NUCLEOTIDE SEQUENCE [LARGE SCALE GENOMIC DNA]</scope>
    <source>
        <strain evidence="4">cv. Landsberg erecta</strain>
    </source>
</reference>
<evidence type="ECO:0000259" key="2">
    <source>
        <dbReference type="Pfam" id="PF25210"/>
    </source>
</evidence>
<gene>
    <name evidence="3" type="ordered locus">AXX17_At2g41570</name>
</gene>
<name>A0A178VZL5_ARATH</name>
<protein>
    <submittedName>
        <fullName evidence="3">Uncharacterized protein</fullName>
    </submittedName>
</protein>
<accession>A0A178VZL5</accession>
<dbReference type="SUPFAM" id="SSF81383">
    <property type="entry name" value="F-box domain"/>
    <property type="match status" value="1"/>
</dbReference>
<dbReference type="Proteomes" id="UP000078284">
    <property type="component" value="Chromosome 2"/>
</dbReference>
<dbReference type="RefSeq" id="NP_181931.1">
    <property type="nucleotide sequence ID" value="NM_129965.1"/>
</dbReference>
<dbReference type="AlphaFoldDB" id="A0A178VZL5"/>